<organism evidence="1 2">
    <name type="scientific">Cellulomonas chitinilytica</name>
    <dbReference type="NCBI Taxonomy" id="398759"/>
    <lineage>
        <taxon>Bacteria</taxon>
        <taxon>Bacillati</taxon>
        <taxon>Actinomycetota</taxon>
        <taxon>Actinomycetes</taxon>
        <taxon>Micrococcales</taxon>
        <taxon>Cellulomonadaceae</taxon>
        <taxon>Cellulomonas</taxon>
    </lineage>
</organism>
<reference evidence="1" key="1">
    <citation type="submission" date="2021-01" db="EMBL/GenBank/DDBJ databases">
        <title>Whole genome shotgun sequence of Cellulomonas chitinilytica NBRC 110799.</title>
        <authorList>
            <person name="Komaki H."/>
            <person name="Tamura T."/>
        </authorList>
    </citation>
    <scope>NUCLEOTIDE SEQUENCE</scope>
    <source>
        <strain evidence="1">NBRC 110799</strain>
    </source>
</reference>
<dbReference type="AlphaFoldDB" id="A0A919U1R4"/>
<evidence type="ECO:0000313" key="1">
    <source>
        <dbReference type="EMBL" id="GIG21651.1"/>
    </source>
</evidence>
<accession>A0A919U1R4</accession>
<name>A0A919U1R4_9CELL</name>
<keyword evidence="2" id="KW-1185">Reference proteome</keyword>
<dbReference type="RefSeq" id="WP_203754161.1">
    <property type="nucleotide sequence ID" value="NZ_BONK01000007.1"/>
</dbReference>
<protein>
    <recommendedName>
        <fullName evidence="3">Lipoprotein</fullName>
    </recommendedName>
</protein>
<dbReference type="PROSITE" id="PS51257">
    <property type="entry name" value="PROKAR_LIPOPROTEIN"/>
    <property type="match status" value="1"/>
</dbReference>
<dbReference type="Proteomes" id="UP000632740">
    <property type="component" value="Unassembled WGS sequence"/>
</dbReference>
<evidence type="ECO:0008006" key="3">
    <source>
        <dbReference type="Google" id="ProtNLM"/>
    </source>
</evidence>
<gene>
    <name evidence="1" type="ORF">Cch01nite_23750</name>
</gene>
<dbReference type="EMBL" id="BONK01000007">
    <property type="protein sequence ID" value="GIG21651.1"/>
    <property type="molecule type" value="Genomic_DNA"/>
</dbReference>
<comment type="caution">
    <text evidence="1">The sequence shown here is derived from an EMBL/GenBank/DDBJ whole genome shotgun (WGS) entry which is preliminary data.</text>
</comment>
<proteinExistence type="predicted"/>
<sequence length="114" mass="11406">MRGRGAVAGAVGVLSVAGCGLVGGGGSHAGFENYTDEQVTVSIQGTDHVLVLPPASNAELSEGACVGTGIVVTRVDGTVLASFDGKTCPATHLMVRADWNVYVTDDLTTSSPGT</sequence>
<evidence type="ECO:0000313" key="2">
    <source>
        <dbReference type="Proteomes" id="UP000632740"/>
    </source>
</evidence>